<dbReference type="InterPro" id="IPR001594">
    <property type="entry name" value="Palmitoyltrfase_DHHC"/>
</dbReference>
<feature type="compositionally biased region" description="Low complexity" evidence="11">
    <location>
        <begin position="88"/>
        <end position="101"/>
    </location>
</feature>
<protein>
    <recommendedName>
        <fullName evidence="10">Palmitoyltransferase</fullName>
        <ecNumber evidence="10">2.3.1.225</ecNumber>
    </recommendedName>
</protein>
<feature type="compositionally biased region" description="Basic and acidic residues" evidence="11">
    <location>
        <begin position="134"/>
        <end position="146"/>
    </location>
</feature>
<accession>A0A4Q1B8F1</accession>
<dbReference type="EC" id="2.3.1.225" evidence="10"/>
<evidence type="ECO:0000259" key="12">
    <source>
        <dbReference type="Pfam" id="PF01529"/>
    </source>
</evidence>
<keyword evidence="5 10" id="KW-0472">Membrane</keyword>
<proteinExistence type="inferred from homology"/>
<reference evidence="13 14" key="1">
    <citation type="submission" date="2016-06" db="EMBL/GenBank/DDBJ databases">
        <title>Evolution of pathogenesis and genome organization in the Tremellales.</title>
        <authorList>
            <person name="Cuomo C."/>
            <person name="Litvintseva A."/>
            <person name="Heitman J."/>
            <person name="Chen Y."/>
            <person name="Sun S."/>
            <person name="Springer D."/>
            <person name="Dromer F."/>
            <person name="Young S."/>
            <person name="Zeng Q."/>
            <person name="Chapman S."/>
            <person name="Gujja S."/>
            <person name="Saif S."/>
            <person name="Birren B."/>
        </authorList>
    </citation>
    <scope>NUCLEOTIDE SEQUENCE [LARGE SCALE GENOMIC DNA]</scope>
    <source>
        <strain evidence="13 14">ATCC 28783</strain>
    </source>
</reference>
<dbReference type="OrthoDB" id="9909019at2759"/>
<dbReference type="PANTHER" id="PTHR22883">
    <property type="entry name" value="ZINC FINGER DHHC DOMAIN CONTAINING PROTEIN"/>
    <property type="match status" value="1"/>
</dbReference>
<feature type="transmembrane region" description="Helical" evidence="10">
    <location>
        <begin position="283"/>
        <end position="306"/>
    </location>
</feature>
<gene>
    <name evidence="13" type="ORF">M231_07722</name>
</gene>
<dbReference type="GO" id="GO:0019706">
    <property type="term" value="F:protein-cysteine S-palmitoyltransferase activity"/>
    <property type="evidence" value="ECO:0007669"/>
    <property type="project" value="UniProtKB-EC"/>
</dbReference>
<dbReference type="GO" id="GO:0005794">
    <property type="term" value="C:Golgi apparatus"/>
    <property type="evidence" value="ECO:0007669"/>
    <property type="project" value="TreeGrafter"/>
</dbReference>
<evidence type="ECO:0000256" key="4">
    <source>
        <dbReference type="ARBA" id="ARBA00022989"/>
    </source>
</evidence>
<evidence type="ECO:0000313" key="14">
    <source>
        <dbReference type="Proteomes" id="UP000289152"/>
    </source>
</evidence>
<evidence type="ECO:0000313" key="13">
    <source>
        <dbReference type="EMBL" id="RXK35019.1"/>
    </source>
</evidence>
<dbReference type="InParanoid" id="A0A4Q1B8F1"/>
<evidence type="ECO:0000256" key="9">
    <source>
        <dbReference type="ARBA" id="ARBA00048048"/>
    </source>
</evidence>
<sequence>MASIPSSLPPVVPVELSDMSANPSGVMLPPKQATVTVGRRMSLSEEASRRDSLGDTRAFYGLHSPPDAQSISGSLSRALSNHRTILGRQRSNSRASASTSRPGSPPLPISPSRSTLPLPMPKGFLSPKKPKAALRHEAREAREAQRMSELGSERAFSPISEPPPLPSASTQAHETQSEETHRQPNSRSLGGTRHAPSVTEQSTAPTTHPLRDLEESSDDLMEHPIDLPDKSSPKKPSKPHSPPRQVRQRHARRYRRYTTFENPLTTFFCAGHLMTGDDSPVSVLMVVVLLLGITGVWLGTTGVWLWQHGTEYGLAKGGGIGIVVVFISMVAAALRDPGIIPRDLDPDPPMSFTSSWGEPLAREFVVKDGQVTSRYCETCKSYRPPRSSHCRLCGNCVDGIDHHCSYIHTCVGKRNYLSFFSLLIFSAISAIYVVVFSAIHFALLCHHDHISFGRALKESPGAAVSFLLGLVVLPGVLFLVGYHLRLIIHGITTVEQLRANTSKSLFSLRNRPENPFAAKSIWQNVLNVTLARPQFPSWIDAASWEVEDTRLVNPALVNPRWGTEDV</sequence>
<evidence type="ECO:0000256" key="3">
    <source>
        <dbReference type="ARBA" id="ARBA00022692"/>
    </source>
</evidence>
<feature type="compositionally biased region" description="Basic and acidic residues" evidence="11">
    <location>
        <begin position="42"/>
        <end position="54"/>
    </location>
</feature>
<dbReference type="PANTHER" id="PTHR22883:SF488">
    <property type="entry name" value="PALMITOYLTRANSFERASE"/>
    <property type="match status" value="1"/>
</dbReference>
<evidence type="ECO:0000256" key="2">
    <source>
        <dbReference type="ARBA" id="ARBA00022679"/>
    </source>
</evidence>
<evidence type="ECO:0000256" key="5">
    <source>
        <dbReference type="ARBA" id="ARBA00023136"/>
    </source>
</evidence>
<name>A0A4Q1B8F1_TREME</name>
<feature type="region of interest" description="Disordered" evidence="11">
    <location>
        <begin position="37"/>
        <end position="251"/>
    </location>
</feature>
<dbReference type="STRING" id="5217.A0A4Q1B8F1"/>
<keyword evidence="6" id="KW-0564">Palmitate</keyword>
<dbReference type="AlphaFoldDB" id="A0A4Q1B8F1"/>
<keyword evidence="4 10" id="KW-1133">Transmembrane helix</keyword>
<dbReference type="InterPro" id="IPR039859">
    <property type="entry name" value="PFA4/ZDH16/20/ERF2-like"/>
</dbReference>
<feature type="transmembrane region" description="Helical" evidence="10">
    <location>
        <begin position="416"/>
        <end position="443"/>
    </location>
</feature>
<comment type="similarity">
    <text evidence="10">Belongs to the DHHC palmitoyltransferase family.</text>
</comment>
<comment type="caution">
    <text evidence="13">The sequence shown here is derived from an EMBL/GenBank/DDBJ whole genome shotgun (WGS) entry which is preliminary data.</text>
</comment>
<keyword evidence="7" id="KW-0449">Lipoprotein</keyword>
<organism evidence="13 14">
    <name type="scientific">Tremella mesenterica</name>
    <name type="common">Jelly fungus</name>
    <dbReference type="NCBI Taxonomy" id="5217"/>
    <lineage>
        <taxon>Eukaryota</taxon>
        <taxon>Fungi</taxon>
        <taxon>Dikarya</taxon>
        <taxon>Basidiomycota</taxon>
        <taxon>Agaricomycotina</taxon>
        <taxon>Tremellomycetes</taxon>
        <taxon>Tremellales</taxon>
        <taxon>Tremellaceae</taxon>
        <taxon>Tremella</taxon>
    </lineage>
</organism>
<evidence type="ECO:0000256" key="11">
    <source>
        <dbReference type="SAM" id="MobiDB-lite"/>
    </source>
</evidence>
<feature type="transmembrane region" description="Helical" evidence="10">
    <location>
        <begin position="312"/>
        <end position="334"/>
    </location>
</feature>
<dbReference type="GO" id="GO:0005783">
    <property type="term" value="C:endoplasmic reticulum"/>
    <property type="evidence" value="ECO:0007669"/>
    <property type="project" value="TreeGrafter"/>
</dbReference>
<evidence type="ECO:0000256" key="1">
    <source>
        <dbReference type="ARBA" id="ARBA00004141"/>
    </source>
</evidence>
<feature type="compositionally biased region" description="Basic and acidic residues" evidence="11">
    <location>
        <begin position="209"/>
        <end position="232"/>
    </location>
</feature>
<dbReference type="EMBL" id="SDIL01000164">
    <property type="protein sequence ID" value="RXK35019.1"/>
    <property type="molecule type" value="Genomic_DNA"/>
</dbReference>
<keyword evidence="8 10" id="KW-0012">Acyltransferase</keyword>
<dbReference type="Proteomes" id="UP000289152">
    <property type="component" value="Unassembled WGS sequence"/>
</dbReference>
<comment type="subcellular location">
    <subcellularLocation>
        <location evidence="1">Membrane</location>
        <topology evidence="1">Multi-pass membrane protein</topology>
    </subcellularLocation>
</comment>
<comment type="catalytic activity">
    <reaction evidence="9 10">
        <text>L-cysteinyl-[protein] + hexadecanoyl-CoA = S-hexadecanoyl-L-cysteinyl-[protein] + CoA</text>
        <dbReference type="Rhea" id="RHEA:36683"/>
        <dbReference type="Rhea" id="RHEA-COMP:10131"/>
        <dbReference type="Rhea" id="RHEA-COMP:11032"/>
        <dbReference type="ChEBI" id="CHEBI:29950"/>
        <dbReference type="ChEBI" id="CHEBI:57287"/>
        <dbReference type="ChEBI" id="CHEBI:57379"/>
        <dbReference type="ChEBI" id="CHEBI:74151"/>
        <dbReference type="EC" id="2.3.1.225"/>
    </reaction>
</comment>
<dbReference type="PROSITE" id="PS50216">
    <property type="entry name" value="DHHC"/>
    <property type="match status" value="1"/>
</dbReference>
<keyword evidence="3 10" id="KW-0812">Transmembrane</keyword>
<dbReference type="GO" id="GO:0006612">
    <property type="term" value="P:protein targeting to membrane"/>
    <property type="evidence" value="ECO:0007669"/>
    <property type="project" value="TreeGrafter"/>
</dbReference>
<feature type="domain" description="Palmitoyltransferase DHHC" evidence="12">
    <location>
        <begin position="373"/>
        <end position="498"/>
    </location>
</feature>
<dbReference type="Pfam" id="PF01529">
    <property type="entry name" value="DHHC"/>
    <property type="match status" value="1"/>
</dbReference>
<feature type="compositionally biased region" description="Polar residues" evidence="11">
    <location>
        <begin position="67"/>
        <end position="83"/>
    </location>
</feature>
<keyword evidence="2 10" id="KW-0808">Transferase</keyword>
<dbReference type="VEuPathDB" id="FungiDB:TREMEDRAFT_73531"/>
<comment type="domain">
    <text evidence="10">The DHHC domain is required for palmitoyltransferase activity.</text>
</comment>
<evidence type="ECO:0000256" key="10">
    <source>
        <dbReference type="RuleBase" id="RU079119"/>
    </source>
</evidence>
<evidence type="ECO:0000256" key="7">
    <source>
        <dbReference type="ARBA" id="ARBA00023288"/>
    </source>
</evidence>
<feature type="transmembrane region" description="Helical" evidence="10">
    <location>
        <begin position="463"/>
        <end position="482"/>
    </location>
</feature>
<dbReference type="GO" id="GO:0016020">
    <property type="term" value="C:membrane"/>
    <property type="evidence" value="ECO:0007669"/>
    <property type="project" value="UniProtKB-SubCell"/>
</dbReference>
<evidence type="ECO:0000256" key="8">
    <source>
        <dbReference type="ARBA" id="ARBA00023315"/>
    </source>
</evidence>
<keyword evidence="14" id="KW-1185">Reference proteome</keyword>
<evidence type="ECO:0000256" key="6">
    <source>
        <dbReference type="ARBA" id="ARBA00023139"/>
    </source>
</evidence>